<dbReference type="EMBL" id="KQ235656">
    <property type="protein sequence ID" value="KMZ96139.1"/>
    <property type="molecule type" value="Genomic_DNA"/>
</dbReference>
<dbReference type="InterPro" id="IPR008780">
    <property type="entry name" value="Plasmodium_Vir"/>
</dbReference>
<keyword evidence="2" id="KW-0812">Transmembrane</keyword>
<sequence length="359" mass="41575">MKHLFEYFKNYDEINEKIDCKKRQKDKYYKYLTYISYLYNKHKNEKGCCSWGAEICPDYFLSCDEFYNPNKIVSAIESRNVETCNQIKNPTVPNIPEETTIINPEDENNMYIKYFTCSYVTHPKFGKKGLRCQQPEYSPLKKNKFAAVRPVYKSQTSNSELRGKKLTINGKPINVFLISDPNEKITGKDGVKNSMPGYNYTLFPEISGAARKAYVKQGREACKNGEIQEGMEEYCRKSKRYNKIINLSNSQSAKLTLEKDIENWEDIVIPDDTSFLNDILQQLPVRMGTVSLASLGAVTMLFMYYKFTPFGSWLRNAMGGKKKMKHGNHGEPRKSLNYQQDPMSQISQKKRIKIAYQSS</sequence>
<evidence type="ECO:0000256" key="1">
    <source>
        <dbReference type="SAM" id="MobiDB-lite"/>
    </source>
</evidence>
<accession>A0A0J9TLF3</accession>
<proteinExistence type="predicted"/>
<evidence type="ECO:0000313" key="4">
    <source>
        <dbReference type="Proteomes" id="UP000053239"/>
    </source>
</evidence>
<dbReference type="Pfam" id="PF05795">
    <property type="entry name" value="Plasmodium_Vir"/>
    <property type="match status" value="1"/>
</dbReference>
<keyword evidence="2" id="KW-1133">Transmembrane helix</keyword>
<dbReference type="Proteomes" id="UP000053239">
    <property type="component" value="Unassembled WGS sequence"/>
</dbReference>
<reference evidence="3 4" key="1">
    <citation type="submission" date="2011-09" db="EMBL/GenBank/DDBJ databases">
        <title>The Genome Sequence of Plasmodium vivax North Korean.</title>
        <authorList>
            <consortium name="The Broad Institute Genome Sequencing Platform"/>
            <consortium name="The Broad Institute Genome Sequencing Center for Infectious Disease"/>
            <person name="Neafsey D."/>
            <person name="Carlton J."/>
            <person name="Barnwell J."/>
            <person name="Collins W."/>
            <person name="Escalante A."/>
            <person name="Mullikin J."/>
            <person name="Saul A."/>
            <person name="Guigo R."/>
            <person name="Camara F."/>
            <person name="Young S.K."/>
            <person name="Zeng Q."/>
            <person name="Gargeya S."/>
            <person name="Fitzgerald M."/>
            <person name="Haas B."/>
            <person name="Abouelleil A."/>
            <person name="Alvarado L."/>
            <person name="Arachchi H.M."/>
            <person name="Berlin A."/>
            <person name="Brown A."/>
            <person name="Chapman S.B."/>
            <person name="Chen Z."/>
            <person name="Dunbar C."/>
            <person name="Freedman E."/>
            <person name="Gearin G."/>
            <person name="Gellesch M."/>
            <person name="Goldberg J."/>
            <person name="Griggs A."/>
            <person name="Gujja S."/>
            <person name="Heiman D."/>
            <person name="Howarth C."/>
            <person name="Larson L."/>
            <person name="Lui A."/>
            <person name="MacDonald P.J.P."/>
            <person name="Montmayeur A."/>
            <person name="Murphy C."/>
            <person name="Neiman D."/>
            <person name="Pearson M."/>
            <person name="Priest M."/>
            <person name="Roberts A."/>
            <person name="Saif S."/>
            <person name="Shea T."/>
            <person name="Shenoy N."/>
            <person name="Sisk P."/>
            <person name="Stolte C."/>
            <person name="Sykes S."/>
            <person name="Wortman J."/>
            <person name="Nusbaum C."/>
            <person name="Birren B."/>
        </authorList>
    </citation>
    <scope>NUCLEOTIDE SEQUENCE [LARGE SCALE GENOMIC DNA]</scope>
    <source>
        <strain evidence="3 4">North Korean</strain>
    </source>
</reference>
<dbReference type="OrthoDB" id="389242at2759"/>
<dbReference type="AlphaFoldDB" id="A0A0J9TLF3"/>
<feature type="compositionally biased region" description="Polar residues" evidence="1">
    <location>
        <begin position="336"/>
        <end position="347"/>
    </location>
</feature>
<feature type="transmembrane region" description="Helical" evidence="2">
    <location>
        <begin position="283"/>
        <end position="305"/>
    </location>
</feature>
<evidence type="ECO:0000313" key="3">
    <source>
        <dbReference type="EMBL" id="KMZ96139.1"/>
    </source>
</evidence>
<protein>
    <recommendedName>
        <fullName evidence="5">VIR protein</fullName>
    </recommendedName>
</protein>
<gene>
    <name evidence="3" type="ORF">PVNG_06518</name>
</gene>
<evidence type="ECO:0008006" key="5">
    <source>
        <dbReference type="Google" id="ProtNLM"/>
    </source>
</evidence>
<evidence type="ECO:0000256" key="2">
    <source>
        <dbReference type="SAM" id="Phobius"/>
    </source>
</evidence>
<name>A0A0J9TLF3_PLAVI</name>
<keyword evidence="2" id="KW-0472">Membrane</keyword>
<organism evidence="3 4">
    <name type="scientific">Plasmodium vivax North Korean</name>
    <dbReference type="NCBI Taxonomy" id="1035514"/>
    <lineage>
        <taxon>Eukaryota</taxon>
        <taxon>Sar</taxon>
        <taxon>Alveolata</taxon>
        <taxon>Apicomplexa</taxon>
        <taxon>Aconoidasida</taxon>
        <taxon>Haemosporida</taxon>
        <taxon>Plasmodiidae</taxon>
        <taxon>Plasmodium</taxon>
        <taxon>Plasmodium (Plasmodium)</taxon>
    </lineage>
</organism>
<feature type="region of interest" description="Disordered" evidence="1">
    <location>
        <begin position="321"/>
        <end position="359"/>
    </location>
</feature>